<dbReference type="Proteomes" id="UP000280507">
    <property type="component" value="Unassembled WGS sequence"/>
</dbReference>
<dbReference type="EMBL" id="RIZG01000005">
    <property type="protein sequence ID" value="RNF50513.1"/>
    <property type="molecule type" value="Genomic_DNA"/>
</dbReference>
<dbReference type="AlphaFoldDB" id="A0A3M8Q339"/>
<dbReference type="SUPFAM" id="SSF52540">
    <property type="entry name" value="P-loop containing nucleoside triphosphate hydrolases"/>
    <property type="match status" value="1"/>
</dbReference>
<name>A0A3M8Q339_9GAMM</name>
<dbReference type="OrthoDB" id="4770574at2"/>
<keyword evidence="1" id="KW-0175">Coiled coil</keyword>
<proteinExistence type="predicted"/>
<dbReference type="InterPro" id="IPR027417">
    <property type="entry name" value="P-loop_NTPase"/>
</dbReference>
<evidence type="ECO:0000256" key="1">
    <source>
        <dbReference type="SAM" id="Coils"/>
    </source>
</evidence>
<evidence type="ECO:0000313" key="3">
    <source>
        <dbReference type="Proteomes" id="UP000280507"/>
    </source>
</evidence>
<keyword evidence="3" id="KW-1185">Reference proteome</keyword>
<feature type="coiled-coil region" evidence="1">
    <location>
        <begin position="106"/>
        <end position="140"/>
    </location>
</feature>
<reference evidence="2 3" key="1">
    <citation type="journal article" date="2012" name="Int. J. Syst. Evol. Microbiol.">
        <title>Marinomonas hwangdonensis sp. nov., isolated from seawater.</title>
        <authorList>
            <person name="Jung Y.T."/>
            <person name="Oh T.K."/>
            <person name="Yoon J.H."/>
        </authorList>
    </citation>
    <scope>NUCLEOTIDE SEQUENCE [LARGE SCALE GENOMIC DNA]</scope>
    <source>
        <strain evidence="2 3">HDW-15</strain>
    </source>
</reference>
<gene>
    <name evidence="2" type="ORF">EBI00_10090</name>
</gene>
<evidence type="ECO:0000313" key="2">
    <source>
        <dbReference type="EMBL" id="RNF50513.1"/>
    </source>
</evidence>
<comment type="caution">
    <text evidence="2">The sequence shown here is derived from an EMBL/GenBank/DDBJ whole genome shotgun (WGS) entry which is preliminary data.</text>
</comment>
<sequence>MDNLKVHLENCYGISSLNETFDLSSARGKAKAYSIYAPNGLMKTSFSRTFDALSKGDQPKEERFNRQPTCIVEVDNIDIQKEQIYVLKSEIEISSDNEAVTNILINQESKARYDSLVSDINKLKSKLETSLQKKSKVKKDDIENILKNDFQTDDFAKAIELAKGVVIGDDLESFIYNEIFDPKAISILESPEFLSKSNEFNQRYQELFDQAGTIYSRGIFNPAKADTSFNTLNKQGYFAGGHKVHLKGDVSSIDYEELQEKMRIVHESIDSDAELKTLRGNLAKNAQTQALITLLENISATEVDLLLHNTKPENQAEFKRSLWAFYVQNSPDSGAFLEDFSANQAELRQIELDAATEAPNWSKAIELFNNRFVDMPFTLSLFNQVEAALGRDKAKLKFTFKDGDDQVDCTRSEIKSLSQGEKRALYLLNFIFEVEDRKRKSAETLFIIDDVADSFDYKNKHAIVQYLEDISKIEHFSQLILTHNFDFFRTLANNFVHRQRCLMANRTENGIELSQAEGIKNYFIGKWKTEIANSEFILCATVPFTRNLIEYIKGEADPDYLKLTSLLHWKEDTAGITIGDYYDIYNRLFGTNYPTNDATSFKELLFNKANEIKNRPNHDGLNLEDKVVLSIVIRMKSEIFLIEEMRKIKSDNNYWCQSMNQFGTLIKSYTNELPYSQAIKTLEKVSITVSSNIHLNSFMYEPILDLTIEHLITLYSEILGLESAVPVPQESELAL</sequence>
<accession>A0A3M8Q339</accession>
<evidence type="ECO:0008006" key="4">
    <source>
        <dbReference type="Google" id="ProtNLM"/>
    </source>
</evidence>
<dbReference type="RefSeq" id="WP_123095799.1">
    <property type="nucleotide sequence ID" value="NZ_RIZG01000005.1"/>
</dbReference>
<organism evidence="2 3">
    <name type="scientific">Marinomonas hwangdonensis</name>
    <dbReference type="NCBI Taxonomy" id="1053647"/>
    <lineage>
        <taxon>Bacteria</taxon>
        <taxon>Pseudomonadati</taxon>
        <taxon>Pseudomonadota</taxon>
        <taxon>Gammaproteobacteria</taxon>
        <taxon>Oceanospirillales</taxon>
        <taxon>Oceanospirillaceae</taxon>
        <taxon>Marinomonas</taxon>
    </lineage>
</organism>
<dbReference type="Gene3D" id="3.40.50.300">
    <property type="entry name" value="P-loop containing nucleotide triphosphate hydrolases"/>
    <property type="match status" value="1"/>
</dbReference>
<protein>
    <recommendedName>
        <fullName evidence="4">Protein CR006 P-loop domain-containing protein</fullName>
    </recommendedName>
</protein>